<feature type="transmembrane region" description="Helical" evidence="1">
    <location>
        <begin position="111"/>
        <end position="128"/>
    </location>
</feature>
<gene>
    <name evidence="3" type="ORF">EPI11_07270</name>
</gene>
<keyword evidence="1" id="KW-1133">Transmembrane helix</keyword>
<feature type="transmembrane region" description="Helical" evidence="1">
    <location>
        <begin position="63"/>
        <end position="80"/>
    </location>
</feature>
<dbReference type="Pfam" id="PF07853">
    <property type="entry name" value="DUF1648"/>
    <property type="match status" value="1"/>
</dbReference>
<dbReference type="RefSeq" id="WP_128389296.1">
    <property type="nucleotide sequence ID" value="NZ_SBII01000004.1"/>
</dbReference>
<proteinExistence type="predicted"/>
<evidence type="ECO:0000259" key="2">
    <source>
        <dbReference type="Pfam" id="PF07853"/>
    </source>
</evidence>
<dbReference type="Proteomes" id="UP000287527">
    <property type="component" value="Unassembled WGS sequence"/>
</dbReference>
<comment type="caution">
    <text evidence="3">The sequence shown here is derived from an EMBL/GenBank/DDBJ whole genome shotgun (WGS) entry which is preliminary data.</text>
</comment>
<evidence type="ECO:0000256" key="1">
    <source>
        <dbReference type="SAM" id="Phobius"/>
    </source>
</evidence>
<dbReference type="AlphaFoldDB" id="A0A444HBP0"/>
<feature type="transmembrane region" description="Helical" evidence="1">
    <location>
        <begin position="20"/>
        <end position="40"/>
    </location>
</feature>
<keyword evidence="1" id="KW-0812">Transmembrane</keyword>
<name>A0A444HBP0_9FLAO</name>
<keyword evidence="4" id="KW-1185">Reference proteome</keyword>
<evidence type="ECO:0000313" key="4">
    <source>
        <dbReference type="Proteomes" id="UP000287527"/>
    </source>
</evidence>
<dbReference type="OrthoDB" id="9808690at2"/>
<feature type="domain" description="DUF1648" evidence="2">
    <location>
        <begin position="25"/>
        <end position="70"/>
    </location>
</feature>
<evidence type="ECO:0000313" key="3">
    <source>
        <dbReference type="EMBL" id="RWX00813.1"/>
    </source>
</evidence>
<reference evidence="3 4" key="1">
    <citation type="submission" date="2019-01" db="EMBL/GenBank/DDBJ databases">
        <title>Flavobacterium sp. nov.,isolated from freshwater.</title>
        <authorList>
            <person name="Zhang R."/>
            <person name="Du Z.-J."/>
        </authorList>
    </citation>
    <scope>NUCLEOTIDE SEQUENCE [LARGE SCALE GENOMIC DNA]</scope>
    <source>
        <strain evidence="3 4">1E403</strain>
    </source>
</reference>
<feature type="transmembrane region" description="Helical" evidence="1">
    <location>
        <begin position="140"/>
        <end position="159"/>
    </location>
</feature>
<dbReference type="EMBL" id="SBII01000004">
    <property type="protein sequence ID" value="RWX00813.1"/>
    <property type="molecule type" value="Genomic_DNA"/>
</dbReference>
<organism evidence="3 4">
    <name type="scientific">Flavobacterium cerinum</name>
    <dbReference type="NCBI Taxonomy" id="2502784"/>
    <lineage>
        <taxon>Bacteria</taxon>
        <taxon>Pseudomonadati</taxon>
        <taxon>Bacteroidota</taxon>
        <taxon>Flavobacteriia</taxon>
        <taxon>Flavobacteriales</taxon>
        <taxon>Flavobacteriaceae</taxon>
        <taxon>Flavobacterium</taxon>
    </lineage>
</organism>
<sequence>MSERPKIKIPLQPADKILEVMGYMFLAAFWIFVSYAYSVMPETIPTHFNLAGEADGFGEKETVFLMPIIGTLLFIVLSIVQQRPHAFNYITEITPENAEKQYTIAVRMMRFLKVALIVVFGFGEILTYKTAMGAGGELGVWIVPITLLLTLGPLFYFLIKSSK</sequence>
<dbReference type="InterPro" id="IPR012867">
    <property type="entry name" value="DUF1648"/>
</dbReference>
<keyword evidence="1" id="KW-0472">Membrane</keyword>
<protein>
    <submittedName>
        <fullName evidence="3">DUF1648 domain-containing protein</fullName>
    </submittedName>
</protein>
<accession>A0A444HBP0</accession>